<protein>
    <submittedName>
        <fullName evidence="3">GGDEF domain-containing protein</fullName>
    </submittedName>
</protein>
<accession>A0ABQ3MDT0</accession>
<gene>
    <name evidence="3" type="ORF">GCM10017774_35520</name>
</gene>
<name>A0ABQ3MDT0_9PSEU</name>
<dbReference type="Gene3D" id="3.30.70.270">
    <property type="match status" value="1"/>
</dbReference>
<dbReference type="InterPro" id="IPR050469">
    <property type="entry name" value="Diguanylate_Cyclase"/>
</dbReference>
<dbReference type="InterPro" id="IPR000160">
    <property type="entry name" value="GGDEF_dom"/>
</dbReference>
<keyword evidence="1" id="KW-0812">Transmembrane</keyword>
<dbReference type="PROSITE" id="PS50887">
    <property type="entry name" value="GGDEF"/>
    <property type="match status" value="1"/>
</dbReference>
<evidence type="ECO:0000313" key="3">
    <source>
        <dbReference type="EMBL" id="GHH41243.1"/>
    </source>
</evidence>
<sequence length="429" mass="46594">MFLMVFGGGGSVPWLDPRRWKLWSLPPVVLTYVVTIAVLAALVTLATARLTPVEVRHWVWFAALTAAALIHLEAARGIERIREISSEGVPHAQMQSVWQFAGVLVLPMPLVVLMVVTIYLHAWLRVYKRRAVLYRKLFSAATVVLGCAAAQWVLHMFSASHPSDLDGPRGLIALVIAGFLYWFVNYALVVGAIIMTNPANPLKTALGHASDVLIVTASVGLGSGIAIIATARPWLSPILLLTVLALHMGLLLPQFRVAARTDSKTGLVDATFWHDVAEREIARARRLVSTVGVLILDLDHFKQINDTYGHLAGDRVLRAVADTLRHAVRSYDLVGRFGGEEFAVLLPGVGTAEVRATAERIRFDIARLEIEVVDRSGEPRVITGLTGSVGAAVFPDTALELSPLLLAADEALYQAKNNGRDRVATAAAR</sequence>
<dbReference type="PANTHER" id="PTHR45138:SF9">
    <property type="entry name" value="DIGUANYLATE CYCLASE DGCM-RELATED"/>
    <property type="match status" value="1"/>
</dbReference>
<organism evidence="3 4">
    <name type="scientific">Lentzea cavernae</name>
    <dbReference type="NCBI Taxonomy" id="2020703"/>
    <lineage>
        <taxon>Bacteria</taxon>
        <taxon>Bacillati</taxon>
        <taxon>Actinomycetota</taxon>
        <taxon>Actinomycetes</taxon>
        <taxon>Pseudonocardiales</taxon>
        <taxon>Pseudonocardiaceae</taxon>
        <taxon>Lentzea</taxon>
    </lineage>
</organism>
<dbReference type="Pfam" id="PF00990">
    <property type="entry name" value="GGDEF"/>
    <property type="match status" value="1"/>
</dbReference>
<evidence type="ECO:0000259" key="2">
    <source>
        <dbReference type="PROSITE" id="PS50887"/>
    </source>
</evidence>
<keyword evidence="1" id="KW-0472">Membrane</keyword>
<feature type="domain" description="GGDEF" evidence="2">
    <location>
        <begin position="289"/>
        <end position="428"/>
    </location>
</feature>
<dbReference type="InterPro" id="IPR029787">
    <property type="entry name" value="Nucleotide_cyclase"/>
</dbReference>
<reference evidence="4" key="1">
    <citation type="journal article" date="2019" name="Int. J. Syst. Evol. Microbiol.">
        <title>The Global Catalogue of Microorganisms (GCM) 10K type strain sequencing project: providing services to taxonomists for standard genome sequencing and annotation.</title>
        <authorList>
            <consortium name="The Broad Institute Genomics Platform"/>
            <consortium name="The Broad Institute Genome Sequencing Center for Infectious Disease"/>
            <person name="Wu L."/>
            <person name="Ma J."/>
        </authorList>
    </citation>
    <scope>NUCLEOTIDE SEQUENCE [LARGE SCALE GENOMIC DNA]</scope>
    <source>
        <strain evidence="4">CGMCC 4.7367</strain>
    </source>
</reference>
<proteinExistence type="predicted"/>
<evidence type="ECO:0000256" key="1">
    <source>
        <dbReference type="SAM" id="Phobius"/>
    </source>
</evidence>
<dbReference type="PANTHER" id="PTHR45138">
    <property type="entry name" value="REGULATORY COMPONENTS OF SENSORY TRANSDUCTION SYSTEM"/>
    <property type="match status" value="1"/>
</dbReference>
<feature type="transmembrane region" description="Helical" evidence="1">
    <location>
        <begin position="20"/>
        <end position="46"/>
    </location>
</feature>
<dbReference type="CDD" id="cd01949">
    <property type="entry name" value="GGDEF"/>
    <property type="match status" value="1"/>
</dbReference>
<feature type="transmembrane region" description="Helical" evidence="1">
    <location>
        <begin position="58"/>
        <end position="78"/>
    </location>
</feature>
<feature type="transmembrane region" description="Helical" evidence="1">
    <location>
        <begin position="170"/>
        <end position="194"/>
    </location>
</feature>
<dbReference type="NCBIfam" id="TIGR00254">
    <property type="entry name" value="GGDEF"/>
    <property type="match status" value="1"/>
</dbReference>
<feature type="transmembrane region" description="Helical" evidence="1">
    <location>
        <begin position="206"/>
        <end position="228"/>
    </location>
</feature>
<dbReference type="InterPro" id="IPR043128">
    <property type="entry name" value="Rev_trsase/Diguanyl_cyclase"/>
</dbReference>
<dbReference type="SMART" id="SM00267">
    <property type="entry name" value="GGDEF"/>
    <property type="match status" value="1"/>
</dbReference>
<feature type="transmembrane region" description="Helical" evidence="1">
    <location>
        <begin position="136"/>
        <end position="158"/>
    </location>
</feature>
<evidence type="ECO:0000313" key="4">
    <source>
        <dbReference type="Proteomes" id="UP000605568"/>
    </source>
</evidence>
<comment type="caution">
    <text evidence="3">The sequence shown here is derived from an EMBL/GenBank/DDBJ whole genome shotgun (WGS) entry which is preliminary data.</text>
</comment>
<feature type="transmembrane region" description="Helical" evidence="1">
    <location>
        <begin position="98"/>
        <end position="124"/>
    </location>
</feature>
<keyword evidence="4" id="KW-1185">Reference proteome</keyword>
<keyword evidence="1" id="KW-1133">Transmembrane helix</keyword>
<dbReference type="Proteomes" id="UP000605568">
    <property type="component" value="Unassembled WGS sequence"/>
</dbReference>
<feature type="transmembrane region" description="Helical" evidence="1">
    <location>
        <begin position="234"/>
        <end position="252"/>
    </location>
</feature>
<dbReference type="SUPFAM" id="SSF55073">
    <property type="entry name" value="Nucleotide cyclase"/>
    <property type="match status" value="1"/>
</dbReference>
<dbReference type="EMBL" id="BNAR01000005">
    <property type="protein sequence ID" value="GHH41243.1"/>
    <property type="molecule type" value="Genomic_DNA"/>
</dbReference>